<organism evidence="1 2">
    <name type="scientific">Rhododendron molle</name>
    <name type="common">Chinese azalea</name>
    <name type="synonym">Azalea mollis</name>
    <dbReference type="NCBI Taxonomy" id="49168"/>
    <lineage>
        <taxon>Eukaryota</taxon>
        <taxon>Viridiplantae</taxon>
        <taxon>Streptophyta</taxon>
        <taxon>Embryophyta</taxon>
        <taxon>Tracheophyta</taxon>
        <taxon>Spermatophyta</taxon>
        <taxon>Magnoliopsida</taxon>
        <taxon>eudicotyledons</taxon>
        <taxon>Gunneridae</taxon>
        <taxon>Pentapetalae</taxon>
        <taxon>asterids</taxon>
        <taxon>Ericales</taxon>
        <taxon>Ericaceae</taxon>
        <taxon>Ericoideae</taxon>
        <taxon>Rhodoreae</taxon>
        <taxon>Rhododendron</taxon>
    </lineage>
</organism>
<evidence type="ECO:0000313" key="1">
    <source>
        <dbReference type="EMBL" id="KAI8538460.1"/>
    </source>
</evidence>
<proteinExistence type="predicted"/>
<evidence type="ECO:0000313" key="2">
    <source>
        <dbReference type="Proteomes" id="UP001062846"/>
    </source>
</evidence>
<dbReference type="Proteomes" id="UP001062846">
    <property type="component" value="Chromosome 9"/>
</dbReference>
<name>A0ACC0MBX3_RHOML</name>
<dbReference type="EMBL" id="CM046396">
    <property type="protein sequence ID" value="KAI8538460.1"/>
    <property type="molecule type" value="Genomic_DNA"/>
</dbReference>
<comment type="caution">
    <text evidence="1">The sequence shown here is derived from an EMBL/GenBank/DDBJ whole genome shotgun (WGS) entry which is preliminary data.</text>
</comment>
<accession>A0ACC0MBX3</accession>
<reference evidence="1" key="1">
    <citation type="submission" date="2022-02" db="EMBL/GenBank/DDBJ databases">
        <title>Plant Genome Project.</title>
        <authorList>
            <person name="Zhang R.-G."/>
        </authorList>
    </citation>
    <scope>NUCLEOTIDE SEQUENCE</scope>
    <source>
        <strain evidence="1">AT1</strain>
    </source>
</reference>
<sequence>MRRRWRTRPAARSRWRGCPAYTGARPLRDGEPRAVGASVQTLDPSMAVEGSVVTGSGSGDADHDGDGHAPEAEPRTTEEARAVGPSVESVGLSIVARGSPVVGRSSGSVSGSGAEGGDVEAIGLR</sequence>
<protein>
    <submittedName>
        <fullName evidence="1">Uncharacterized protein</fullName>
    </submittedName>
</protein>
<gene>
    <name evidence="1" type="ORF">RHMOL_Rhmol09G0105700</name>
</gene>
<keyword evidence="2" id="KW-1185">Reference proteome</keyword>